<name>A0AAD9RFX2_9HYME</name>
<accession>A0AAD9RFX2</accession>
<protein>
    <submittedName>
        <fullName evidence="1">Uncharacterized protein</fullName>
    </submittedName>
</protein>
<reference evidence="1" key="1">
    <citation type="submission" date="2021-08" db="EMBL/GenBank/DDBJ databases">
        <authorList>
            <person name="Misof B."/>
            <person name="Oliver O."/>
            <person name="Podsiadlowski L."/>
            <person name="Donath A."/>
            <person name="Peters R."/>
            <person name="Mayer C."/>
            <person name="Rust J."/>
            <person name="Gunkel S."/>
            <person name="Lesny P."/>
            <person name="Martin S."/>
            <person name="Oeyen J.P."/>
            <person name="Petersen M."/>
            <person name="Panagiotis P."/>
            <person name="Wilbrandt J."/>
            <person name="Tanja T."/>
        </authorList>
    </citation>
    <scope>NUCLEOTIDE SEQUENCE</scope>
    <source>
        <strain evidence="1">GBR_01_08_01A</strain>
        <tissue evidence="1">Thorax + abdomen</tissue>
    </source>
</reference>
<gene>
    <name evidence="1" type="ORF">KPH14_011143</name>
</gene>
<proteinExistence type="predicted"/>
<keyword evidence="2" id="KW-1185">Reference proteome</keyword>
<comment type="caution">
    <text evidence="1">The sequence shown here is derived from an EMBL/GenBank/DDBJ whole genome shotgun (WGS) entry which is preliminary data.</text>
</comment>
<reference evidence="1" key="2">
    <citation type="journal article" date="2023" name="Commun. Biol.">
        <title>Intrasexual cuticular hydrocarbon dimorphism in a wasp sheds light on hydrocarbon biosynthesis genes in Hymenoptera.</title>
        <authorList>
            <person name="Moris V.C."/>
            <person name="Podsiadlowski L."/>
            <person name="Martin S."/>
            <person name="Oeyen J.P."/>
            <person name="Donath A."/>
            <person name="Petersen M."/>
            <person name="Wilbrandt J."/>
            <person name="Misof B."/>
            <person name="Liedtke D."/>
            <person name="Thamm M."/>
            <person name="Scheiner R."/>
            <person name="Schmitt T."/>
            <person name="Niehuis O."/>
        </authorList>
    </citation>
    <scope>NUCLEOTIDE SEQUENCE</scope>
    <source>
        <strain evidence="1">GBR_01_08_01A</strain>
    </source>
</reference>
<organism evidence="1 2">
    <name type="scientific">Odynerus spinipes</name>
    <dbReference type="NCBI Taxonomy" id="1348599"/>
    <lineage>
        <taxon>Eukaryota</taxon>
        <taxon>Metazoa</taxon>
        <taxon>Ecdysozoa</taxon>
        <taxon>Arthropoda</taxon>
        <taxon>Hexapoda</taxon>
        <taxon>Insecta</taxon>
        <taxon>Pterygota</taxon>
        <taxon>Neoptera</taxon>
        <taxon>Endopterygota</taxon>
        <taxon>Hymenoptera</taxon>
        <taxon>Apocrita</taxon>
        <taxon>Aculeata</taxon>
        <taxon>Vespoidea</taxon>
        <taxon>Vespidae</taxon>
        <taxon>Eumeninae</taxon>
        <taxon>Odynerus</taxon>
    </lineage>
</organism>
<sequence length="68" mass="7786">MLPEVLSQYVQSNWKSQQGEGLSSRFSTSELRPLSQLLITKKYFSLSAINTPRPLSRVPHDKHTVSER</sequence>
<dbReference type="Proteomes" id="UP001258017">
    <property type="component" value="Unassembled WGS sequence"/>
</dbReference>
<evidence type="ECO:0000313" key="2">
    <source>
        <dbReference type="Proteomes" id="UP001258017"/>
    </source>
</evidence>
<dbReference type="EMBL" id="JAIFRP010000130">
    <property type="protein sequence ID" value="KAK2578938.1"/>
    <property type="molecule type" value="Genomic_DNA"/>
</dbReference>
<evidence type="ECO:0000313" key="1">
    <source>
        <dbReference type="EMBL" id="KAK2578938.1"/>
    </source>
</evidence>
<dbReference type="AlphaFoldDB" id="A0AAD9RFX2"/>